<dbReference type="EMBL" id="KF900551">
    <property type="protein sequence ID" value="AIE98985.1"/>
    <property type="molecule type" value="Genomic_DNA"/>
</dbReference>
<sequence>MRGLLPKPTLLELDEYDIKQRIIEALTTTCSHAVLFSIVNVEKDAVEIANELQISLSTVYKTLSNLEKLSLVEIQRFKITNEGKKLRCIAARLKKQIFLLMEIIYKYYFIQIMIKNQFNMN</sequence>
<evidence type="ECO:0000313" key="1">
    <source>
        <dbReference type="EMBL" id="AIE98985.1"/>
    </source>
</evidence>
<dbReference type="Gene3D" id="1.10.10.10">
    <property type="entry name" value="Winged helix-like DNA-binding domain superfamily/Winged helix DNA-binding domain"/>
    <property type="match status" value="1"/>
</dbReference>
<accession>A0A075G4Q2</accession>
<organism evidence="1">
    <name type="scientific">uncultured marine thaumarchaeote KM3_103_A05</name>
    <dbReference type="NCBI Taxonomy" id="1455980"/>
    <lineage>
        <taxon>Archaea</taxon>
        <taxon>Nitrososphaerota</taxon>
        <taxon>environmental samples</taxon>
    </lineage>
</organism>
<dbReference type="InterPro" id="IPR036390">
    <property type="entry name" value="WH_DNA-bd_sf"/>
</dbReference>
<name>A0A075G4Q2_9ARCH</name>
<dbReference type="AlphaFoldDB" id="A0A075G4Q2"/>
<dbReference type="SUPFAM" id="SSF46785">
    <property type="entry name" value="Winged helix' DNA-binding domain"/>
    <property type="match status" value="1"/>
</dbReference>
<protein>
    <submittedName>
        <fullName evidence="1">Putative transcriptional regulator</fullName>
    </submittedName>
</protein>
<proteinExistence type="predicted"/>
<dbReference type="InterPro" id="IPR036388">
    <property type="entry name" value="WH-like_DNA-bd_sf"/>
</dbReference>
<reference evidence="1" key="1">
    <citation type="journal article" date="2014" name="Genome Biol. Evol.">
        <title>Pangenome evidence for extensive interdomain horizontal transfer affecting lineage core and shell genes in uncultured planktonic thaumarchaeota and euryarchaeota.</title>
        <authorList>
            <person name="Deschamps P."/>
            <person name="Zivanovic Y."/>
            <person name="Moreira D."/>
            <person name="Rodriguez-Valera F."/>
            <person name="Lopez-Garcia P."/>
        </authorList>
    </citation>
    <scope>NUCLEOTIDE SEQUENCE</scope>
</reference>